<dbReference type="Proteomes" id="UP001196870">
    <property type="component" value="Unassembled WGS sequence"/>
</dbReference>
<gene>
    <name evidence="10" type="ORF">GXW71_21905</name>
</gene>
<dbReference type="PANTHER" id="PTHR34979:SF1">
    <property type="entry name" value="INNER MEMBRANE PROTEIN YGAZ"/>
    <property type="match status" value="1"/>
</dbReference>
<feature type="transmembrane region" description="Helical" evidence="8">
    <location>
        <begin position="199"/>
        <end position="223"/>
    </location>
</feature>
<evidence type="ECO:0000256" key="9">
    <source>
        <dbReference type="SAM" id="SignalP"/>
    </source>
</evidence>
<sequence>MWLGAFSGARAALAAPAIAMAATFIAFGTAVREAGLSAGWALAAAWGIYGMPGQLIVLQAVATGGGIAAAVMGAVAVNSRFLPMAVALSPWLRRRERDPLPLLAAPFVSITPWAAAMRALPGEPVPARLPWFLGFALTSWLLGGGAAVAGHMLAGGFPAPVRDALVFANPLYFALLMAADLTRPGPRRGLIAGALAAPLALLLPPAWGLLCAGLLGGSIAFLIGRARG</sequence>
<evidence type="ECO:0000256" key="6">
    <source>
        <dbReference type="ARBA" id="ARBA00022989"/>
    </source>
</evidence>
<dbReference type="RefSeq" id="WP_211854813.1">
    <property type="nucleotide sequence ID" value="NZ_JAAGBB010000029.1"/>
</dbReference>
<evidence type="ECO:0000256" key="4">
    <source>
        <dbReference type="ARBA" id="ARBA00022475"/>
    </source>
</evidence>
<keyword evidence="6 8" id="KW-1133">Transmembrane helix</keyword>
<comment type="subcellular location">
    <subcellularLocation>
        <location evidence="1">Cell membrane</location>
        <topology evidence="1">Multi-pass membrane protein</topology>
    </subcellularLocation>
</comment>
<accession>A0ABS5F3D5</accession>
<evidence type="ECO:0000256" key="1">
    <source>
        <dbReference type="ARBA" id="ARBA00004651"/>
    </source>
</evidence>
<feature type="transmembrane region" description="Helical" evidence="8">
    <location>
        <begin position="100"/>
        <end position="120"/>
    </location>
</feature>
<dbReference type="PANTHER" id="PTHR34979">
    <property type="entry name" value="INNER MEMBRANE PROTEIN YGAZ"/>
    <property type="match status" value="1"/>
</dbReference>
<proteinExistence type="inferred from homology"/>
<keyword evidence="7 8" id="KW-0472">Membrane</keyword>
<protein>
    <submittedName>
        <fullName evidence="10">AzlC family ABC transporter permease</fullName>
    </submittedName>
</protein>
<evidence type="ECO:0000256" key="7">
    <source>
        <dbReference type="ARBA" id="ARBA00023136"/>
    </source>
</evidence>
<comment type="similarity">
    <text evidence="2">Belongs to the AzlC family.</text>
</comment>
<comment type="caution">
    <text evidence="10">The sequence shown here is derived from an EMBL/GenBank/DDBJ whole genome shotgun (WGS) entry which is preliminary data.</text>
</comment>
<dbReference type="EMBL" id="JAAGBB010000029">
    <property type="protein sequence ID" value="MBR0667031.1"/>
    <property type="molecule type" value="Genomic_DNA"/>
</dbReference>
<dbReference type="Pfam" id="PF03591">
    <property type="entry name" value="AzlC"/>
    <property type="match status" value="1"/>
</dbReference>
<keyword evidence="5 8" id="KW-0812">Transmembrane</keyword>
<keyword evidence="11" id="KW-1185">Reference proteome</keyword>
<feature type="transmembrane region" description="Helical" evidence="8">
    <location>
        <begin position="132"/>
        <end position="154"/>
    </location>
</feature>
<evidence type="ECO:0000256" key="3">
    <source>
        <dbReference type="ARBA" id="ARBA00022448"/>
    </source>
</evidence>
<dbReference type="InterPro" id="IPR011606">
    <property type="entry name" value="Brnchd-chn_aa_trnsp_permease"/>
</dbReference>
<evidence type="ECO:0000313" key="10">
    <source>
        <dbReference type="EMBL" id="MBR0667031.1"/>
    </source>
</evidence>
<reference evidence="11" key="1">
    <citation type="journal article" date="2021" name="Syst. Appl. Microbiol.">
        <title>Roseomonas hellenica sp. nov., isolated from roots of wild-growing Alkanna tinctoria.</title>
        <authorList>
            <person name="Rat A."/>
            <person name="Naranjo H.D."/>
            <person name="Lebbe L."/>
            <person name="Cnockaert M."/>
            <person name="Krigas N."/>
            <person name="Grigoriadou K."/>
            <person name="Maloupa E."/>
            <person name="Willems A."/>
        </authorList>
    </citation>
    <scope>NUCLEOTIDE SEQUENCE [LARGE SCALE GENOMIC DNA]</scope>
    <source>
        <strain evidence="11">LMG 31523</strain>
    </source>
</reference>
<keyword evidence="4" id="KW-1003">Cell membrane</keyword>
<evidence type="ECO:0000256" key="2">
    <source>
        <dbReference type="ARBA" id="ARBA00010735"/>
    </source>
</evidence>
<organism evidence="10 11">
    <name type="scientific">Plastoroseomonas hellenica</name>
    <dbReference type="NCBI Taxonomy" id="2687306"/>
    <lineage>
        <taxon>Bacteria</taxon>
        <taxon>Pseudomonadati</taxon>
        <taxon>Pseudomonadota</taxon>
        <taxon>Alphaproteobacteria</taxon>
        <taxon>Acetobacterales</taxon>
        <taxon>Acetobacteraceae</taxon>
        <taxon>Plastoroseomonas</taxon>
    </lineage>
</organism>
<evidence type="ECO:0000256" key="5">
    <source>
        <dbReference type="ARBA" id="ARBA00022692"/>
    </source>
</evidence>
<feature type="signal peptide" evidence="9">
    <location>
        <begin position="1"/>
        <end position="21"/>
    </location>
</feature>
<feature type="transmembrane region" description="Helical" evidence="8">
    <location>
        <begin position="161"/>
        <end position="179"/>
    </location>
</feature>
<keyword evidence="3" id="KW-0813">Transport</keyword>
<feature type="chain" id="PRO_5045403169" evidence="9">
    <location>
        <begin position="22"/>
        <end position="228"/>
    </location>
</feature>
<keyword evidence="9" id="KW-0732">Signal</keyword>
<name>A0ABS5F3D5_9PROT</name>
<evidence type="ECO:0000256" key="8">
    <source>
        <dbReference type="SAM" id="Phobius"/>
    </source>
</evidence>
<evidence type="ECO:0000313" key="11">
    <source>
        <dbReference type="Proteomes" id="UP001196870"/>
    </source>
</evidence>
<feature type="transmembrane region" description="Helical" evidence="8">
    <location>
        <begin position="56"/>
        <end position="79"/>
    </location>
</feature>